<protein>
    <submittedName>
        <fullName evidence="6">ARAD1C36762p</fullName>
    </submittedName>
</protein>
<dbReference type="AlphaFoldDB" id="A0A060T3V6"/>
<dbReference type="PANTHER" id="PTHR12555:SF13">
    <property type="entry name" value="UBIQUITIN RECOGNITION FACTOR IN ER-ASSOCIATED DEGRADATION PROTEIN 1"/>
    <property type="match status" value="1"/>
</dbReference>
<dbReference type="InterPro" id="IPR042299">
    <property type="entry name" value="Ufd1-like_Nn"/>
</dbReference>
<feature type="domain" description="Ubiquitin-protein ligase E3A N-terminal zinc-binding" evidence="4">
    <location>
        <begin position="523"/>
        <end position="546"/>
    </location>
</feature>
<dbReference type="Gene3D" id="2.40.40.50">
    <property type="entry name" value="Ubiquitin fusion degradation protein UFD1, N-terminal domain"/>
    <property type="match status" value="1"/>
</dbReference>
<dbReference type="InterPro" id="IPR032353">
    <property type="entry name" value="AZUL"/>
</dbReference>
<evidence type="ECO:0000256" key="1">
    <source>
        <dbReference type="ARBA" id="ARBA00006043"/>
    </source>
</evidence>
<comment type="similarity">
    <text evidence="1">Belongs to the UFD1 family.</text>
</comment>
<dbReference type="GO" id="GO:0034098">
    <property type="term" value="C:VCP-NPL4-UFD1 AAA ATPase complex"/>
    <property type="evidence" value="ECO:0007669"/>
    <property type="project" value="TreeGrafter"/>
</dbReference>
<evidence type="ECO:0000313" key="6">
    <source>
        <dbReference type="EMBL" id="CDP35489.1"/>
    </source>
</evidence>
<reference evidence="6" key="1">
    <citation type="submission" date="2014-02" db="EMBL/GenBank/DDBJ databases">
        <authorList>
            <person name="Genoscope - CEA"/>
        </authorList>
    </citation>
    <scope>NUCLEOTIDE SEQUENCE</scope>
    <source>
        <strain evidence="6">LS3</strain>
    </source>
</reference>
<dbReference type="InterPro" id="IPR055418">
    <property type="entry name" value="UFD1_N2"/>
</dbReference>
<dbReference type="GO" id="GO:0036503">
    <property type="term" value="P:ERAD pathway"/>
    <property type="evidence" value="ECO:0007669"/>
    <property type="project" value="TreeGrafter"/>
</dbReference>
<dbReference type="GO" id="GO:0031593">
    <property type="term" value="F:polyubiquitin modification-dependent protein binding"/>
    <property type="evidence" value="ECO:0007669"/>
    <property type="project" value="TreeGrafter"/>
</dbReference>
<accession>A0A060T3V6</accession>
<dbReference type="GO" id="GO:0006511">
    <property type="term" value="P:ubiquitin-dependent protein catabolic process"/>
    <property type="evidence" value="ECO:0007669"/>
    <property type="project" value="InterPro"/>
</dbReference>
<dbReference type="Gene3D" id="6.10.130.10">
    <property type="entry name" value="Ubiquitin-protein ligase E3A, N-terminal zinc-binding domain (AZUL)"/>
    <property type="match status" value="1"/>
</dbReference>
<gene>
    <name evidence="6" type="ORF">GNLVRS02_ARAD1C36762g</name>
</gene>
<dbReference type="InterPro" id="IPR055417">
    <property type="entry name" value="UFD1_N1"/>
</dbReference>
<evidence type="ECO:0000256" key="2">
    <source>
        <dbReference type="ARBA" id="ARBA00022786"/>
    </source>
</evidence>
<evidence type="ECO:0000259" key="5">
    <source>
        <dbReference type="Pfam" id="PF24842"/>
    </source>
</evidence>
<dbReference type="PhylomeDB" id="A0A060T3V6"/>
<name>A0A060T3V6_BLAAD</name>
<evidence type="ECO:0000259" key="3">
    <source>
        <dbReference type="Pfam" id="PF03152"/>
    </source>
</evidence>
<dbReference type="Pfam" id="PF23580">
    <property type="entry name" value="Znf_XAF1_N"/>
    <property type="match status" value="1"/>
</dbReference>
<feature type="domain" description="Ubiquitin fusion degradation protein UFD1 N-terminal subdomain 1" evidence="3">
    <location>
        <begin position="21"/>
        <end position="105"/>
    </location>
</feature>
<dbReference type="Pfam" id="PF24842">
    <property type="entry name" value="UFD1_N2"/>
    <property type="match status" value="1"/>
</dbReference>
<evidence type="ECO:0000259" key="4">
    <source>
        <dbReference type="Pfam" id="PF16558"/>
    </source>
</evidence>
<dbReference type="PANTHER" id="PTHR12555">
    <property type="entry name" value="UBIQUITIN FUSION DEGRADATON PROTEIN 1"/>
    <property type="match status" value="1"/>
</dbReference>
<dbReference type="EMBL" id="HG937693">
    <property type="protein sequence ID" value="CDP35489.1"/>
    <property type="molecule type" value="Genomic_DNA"/>
</dbReference>
<organism evidence="6">
    <name type="scientific">Blastobotrys adeninivorans</name>
    <name type="common">Yeast</name>
    <name type="synonym">Arxula adeninivorans</name>
    <dbReference type="NCBI Taxonomy" id="409370"/>
    <lineage>
        <taxon>Eukaryota</taxon>
        <taxon>Fungi</taxon>
        <taxon>Dikarya</taxon>
        <taxon>Ascomycota</taxon>
        <taxon>Saccharomycotina</taxon>
        <taxon>Dipodascomycetes</taxon>
        <taxon>Dipodascales</taxon>
        <taxon>Trichomonascaceae</taxon>
        <taxon>Blastobotrys</taxon>
    </lineage>
</organism>
<dbReference type="Pfam" id="PF16558">
    <property type="entry name" value="AZUL"/>
    <property type="match status" value="1"/>
</dbReference>
<dbReference type="InterPro" id="IPR042556">
    <property type="entry name" value="AZUL_sf"/>
</dbReference>
<dbReference type="Gene3D" id="3.10.330.10">
    <property type="match status" value="1"/>
</dbReference>
<dbReference type="Pfam" id="PF03152">
    <property type="entry name" value="UFD1_N1"/>
    <property type="match status" value="1"/>
</dbReference>
<dbReference type="InterPro" id="IPR004854">
    <property type="entry name" value="Ufd1-like"/>
</dbReference>
<feature type="domain" description="Ubiquitin fusion degradation protein UFD1 N-terminal subdomain 2" evidence="5">
    <location>
        <begin position="118"/>
        <end position="178"/>
    </location>
</feature>
<sequence length="623" mass="68917">MSQLHIVQNLQFNDGVYPGSPYTDKIILPQSILQGLLDQSQATQIDLPSPLTFQLTNPENGKYTNVGIREFSADEGQVLIPPPVASTLLSLKDGDFVQVRLVVLPRATSMTLKPIIASQVSDWKTMLERQLNSTHTALTKGDVLTVPDPTGGAFEFLVEQLAPEDAVCIVDTDVDLHINEVSASNNSVGETDSPTVLALDEPVSMRIQPGQSIHLRLDKFNASKDLAFHVTRPEQSAIGLVAGFIDSTSKHEFEFCSIMGSQLSIPANKLANKSTVYLTFFSEDADTVAVEVLPSQGPVNSASSTTLEANTNSGKQCPNCKQYIPEQSFQLHTTFCARNNVVCECGKVFQRQIPADHWHCLEHSVNGTSENSKQLHDLYFHTPQKCVCGQELSSKALLAEHRATACPNGLHICRFCHLKVPRDEPTAVDRLEGLSGHEGQCGNRTTECHICGKTVRLRELESHLQLHDFQRKSRPTPKVCTNVNCARVASTKNDLGLCDFCFGPLHSTQYDPTGAKLRARIERRYVIQLTRGCGKPWCTNQFCVANMAPPPMSQVIELAQKLTKESQFYFCVDEMTTKRKTFVQLEAGEYEPGWVVEAIEKARGNEAEARRWLENHAVKIGEA</sequence>
<proteinExistence type="inferred from homology"/>
<keyword evidence="2" id="KW-0833">Ubl conjugation pathway</keyword>
<reference evidence="6" key="2">
    <citation type="submission" date="2014-06" db="EMBL/GenBank/DDBJ databases">
        <title>The complete genome of Blastobotrys (Arxula) adeninivorans LS3 - a yeast of biotechnological interest.</title>
        <authorList>
            <person name="Kunze G."/>
            <person name="Gaillardin C."/>
            <person name="Czernicka M."/>
            <person name="Durrens P."/>
            <person name="Martin T."/>
            <person name="Boer E."/>
            <person name="Gabaldon T."/>
            <person name="Cruz J."/>
            <person name="Talla E."/>
            <person name="Marck C."/>
            <person name="Goffeau A."/>
            <person name="Barbe V."/>
            <person name="Baret P."/>
            <person name="Baronian K."/>
            <person name="Beier S."/>
            <person name="Bleykasten C."/>
            <person name="Bode R."/>
            <person name="Casaregola S."/>
            <person name="Despons L."/>
            <person name="Fairhead C."/>
            <person name="Giersberg M."/>
            <person name="Gierski P."/>
            <person name="Hahnel U."/>
            <person name="Hartmann A."/>
            <person name="Jankowska D."/>
            <person name="Jubin C."/>
            <person name="Jung P."/>
            <person name="Lafontaine I."/>
            <person name="Leh-Louis V."/>
            <person name="Lemaire M."/>
            <person name="Marcet-Houben M."/>
            <person name="Mascher M."/>
            <person name="Morel G."/>
            <person name="Richard G.-F."/>
            <person name="Riechen J."/>
            <person name="Sacerdot C."/>
            <person name="Sarkar A."/>
            <person name="Savel G."/>
            <person name="Schacherer J."/>
            <person name="Sherman D."/>
            <person name="Straub M.-L."/>
            <person name="Stein N."/>
            <person name="Thierry A."/>
            <person name="Trautwein-Schult A."/>
            <person name="Westhof E."/>
            <person name="Worch S."/>
            <person name="Dujon B."/>
            <person name="Souciet J.-L."/>
            <person name="Wincker P."/>
            <person name="Scholz U."/>
            <person name="Neuveglise N."/>
        </authorList>
    </citation>
    <scope>NUCLEOTIDE SEQUENCE</scope>
    <source>
        <strain evidence="6">LS3</strain>
    </source>
</reference>